<name>A0A6G0WC55_APHCR</name>
<dbReference type="InterPro" id="IPR050382">
    <property type="entry name" value="MFS_Na/Anion_cotransporter"/>
</dbReference>
<dbReference type="GO" id="GO:0006820">
    <property type="term" value="P:monoatomic anion transport"/>
    <property type="evidence" value="ECO:0007669"/>
    <property type="project" value="TreeGrafter"/>
</dbReference>
<dbReference type="PANTHER" id="PTHR11662:SF79">
    <property type="entry name" value="NA[+]-DEPENDENT INORGANIC PHOSPHATE COTRANSPORTER, ISOFORM A"/>
    <property type="match status" value="1"/>
</dbReference>
<evidence type="ECO:0000313" key="6">
    <source>
        <dbReference type="Proteomes" id="UP000478052"/>
    </source>
</evidence>
<keyword evidence="3" id="KW-1133">Transmembrane helix</keyword>
<evidence type="ECO:0000313" key="5">
    <source>
        <dbReference type="EMBL" id="KAF0724776.1"/>
    </source>
</evidence>
<keyword evidence="4" id="KW-0472">Membrane</keyword>
<keyword evidence="2" id="KW-0812">Transmembrane</keyword>
<dbReference type="InterPro" id="IPR036259">
    <property type="entry name" value="MFS_trans_sf"/>
</dbReference>
<comment type="caution">
    <text evidence="5">The sequence shown here is derived from an EMBL/GenBank/DDBJ whole genome shotgun (WGS) entry which is preliminary data.</text>
</comment>
<reference evidence="5 6" key="1">
    <citation type="submission" date="2019-08" db="EMBL/GenBank/DDBJ databases">
        <title>Whole genome of Aphis craccivora.</title>
        <authorList>
            <person name="Voronova N.V."/>
            <person name="Shulinski R.S."/>
            <person name="Bandarenka Y.V."/>
            <person name="Zhorov D.G."/>
            <person name="Warner D."/>
        </authorList>
    </citation>
    <scope>NUCLEOTIDE SEQUENCE [LARGE SCALE GENOMIC DNA]</scope>
    <source>
        <strain evidence="5">180601</strain>
        <tissue evidence="5">Whole Body</tissue>
    </source>
</reference>
<dbReference type="AlphaFoldDB" id="A0A6G0WC55"/>
<keyword evidence="6" id="KW-1185">Reference proteome</keyword>
<dbReference type="EMBL" id="VUJU01008869">
    <property type="protein sequence ID" value="KAF0724776.1"/>
    <property type="molecule type" value="Genomic_DNA"/>
</dbReference>
<feature type="non-terminal residue" evidence="5">
    <location>
        <position position="1"/>
    </location>
</feature>
<organism evidence="5 6">
    <name type="scientific">Aphis craccivora</name>
    <name type="common">Cowpea aphid</name>
    <dbReference type="NCBI Taxonomy" id="307492"/>
    <lineage>
        <taxon>Eukaryota</taxon>
        <taxon>Metazoa</taxon>
        <taxon>Ecdysozoa</taxon>
        <taxon>Arthropoda</taxon>
        <taxon>Hexapoda</taxon>
        <taxon>Insecta</taxon>
        <taxon>Pterygota</taxon>
        <taxon>Neoptera</taxon>
        <taxon>Paraneoptera</taxon>
        <taxon>Hemiptera</taxon>
        <taxon>Sternorrhyncha</taxon>
        <taxon>Aphidomorpha</taxon>
        <taxon>Aphidoidea</taxon>
        <taxon>Aphididae</taxon>
        <taxon>Aphidini</taxon>
        <taxon>Aphis</taxon>
        <taxon>Aphis</taxon>
    </lineage>
</organism>
<protein>
    <submittedName>
        <fullName evidence="5">Putative inorganic phosphate cotransporter</fullName>
    </submittedName>
</protein>
<dbReference type="SUPFAM" id="SSF103473">
    <property type="entry name" value="MFS general substrate transporter"/>
    <property type="match status" value="1"/>
</dbReference>
<proteinExistence type="predicted"/>
<dbReference type="Pfam" id="PF07690">
    <property type="entry name" value="MFS_1"/>
    <property type="match status" value="1"/>
</dbReference>
<comment type="subcellular location">
    <subcellularLocation>
        <location evidence="1">Membrane</location>
        <topology evidence="1">Multi-pass membrane protein</topology>
    </subcellularLocation>
</comment>
<evidence type="ECO:0000256" key="4">
    <source>
        <dbReference type="ARBA" id="ARBA00023136"/>
    </source>
</evidence>
<accession>A0A6G0WC55</accession>
<gene>
    <name evidence="5" type="ORF">FWK35_00028260</name>
</gene>
<evidence type="ECO:0000256" key="1">
    <source>
        <dbReference type="ARBA" id="ARBA00004141"/>
    </source>
</evidence>
<feature type="non-terminal residue" evidence="5">
    <location>
        <position position="96"/>
    </location>
</feature>
<dbReference type="GO" id="GO:0022857">
    <property type="term" value="F:transmembrane transporter activity"/>
    <property type="evidence" value="ECO:0007669"/>
    <property type="project" value="InterPro"/>
</dbReference>
<sequence length="96" mass="11105">DNTFEWDEYQPNSVLGAFFTLHIFMQIPGGVLAQRYVTVWQQYCPLHASAKFNYKALVLVRVIQGFISGAVWPSMHTMIANWIPPHERSRFVSAYI</sequence>
<evidence type="ECO:0000256" key="2">
    <source>
        <dbReference type="ARBA" id="ARBA00022692"/>
    </source>
</evidence>
<dbReference type="OrthoDB" id="6617347at2759"/>
<dbReference type="Gene3D" id="1.20.1250.20">
    <property type="entry name" value="MFS general substrate transporter like domains"/>
    <property type="match status" value="1"/>
</dbReference>
<dbReference type="GO" id="GO:0016020">
    <property type="term" value="C:membrane"/>
    <property type="evidence" value="ECO:0007669"/>
    <property type="project" value="UniProtKB-SubCell"/>
</dbReference>
<evidence type="ECO:0000256" key="3">
    <source>
        <dbReference type="ARBA" id="ARBA00022989"/>
    </source>
</evidence>
<dbReference type="Proteomes" id="UP000478052">
    <property type="component" value="Unassembled WGS sequence"/>
</dbReference>
<dbReference type="PANTHER" id="PTHR11662">
    <property type="entry name" value="SOLUTE CARRIER FAMILY 17"/>
    <property type="match status" value="1"/>
</dbReference>
<dbReference type="InterPro" id="IPR011701">
    <property type="entry name" value="MFS"/>
</dbReference>